<reference evidence="3" key="1">
    <citation type="submission" date="2016-08" db="EMBL/GenBank/DDBJ databases">
        <authorList>
            <person name="Seilhamer J.J."/>
        </authorList>
    </citation>
    <scope>NUCLEOTIDE SEQUENCE</scope>
    <source>
        <strain evidence="3">86</strain>
    </source>
</reference>
<dbReference type="PROSITE" id="PS51318">
    <property type="entry name" value="TAT"/>
    <property type="match status" value="1"/>
</dbReference>
<dbReference type="InterPro" id="IPR029046">
    <property type="entry name" value="LolA/LolB/LppX"/>
</dbReference>
<proteinExistence type="predicted"/>
<organism evidence="3">
    <name type="scientific">uncultured Pleomorphomonas sp</name>
    <dbReference type="NCBI Taxonomy" id="442121"/>
    <lineage>
        <taxon>Bacteria</taxon>
        <taxon>Pseudomonadati</taxon>
        <taxon>Pseudomonadota</taxon>
        <taxon>Alphaproteobacteria</taxon>
        <taxon>Hyphomicrobiales</taxon>
        <taxon>Pleomorphomonadaceae</taxon>
        <taxon>Pleomorphomonas</taxon>
        <taxon>environmental samples</taxon>
    </lineage>
</organism>
<dbReference type="SUPFAM" id="SSF89392">
    <property type="entry name" value="Prokaryotic lipoproteins and lipoprotein localization factors"/>
    <property type="match status" value="1"/>
</dbReference>
<feature type="chain" id="PRO_5012284451" evidence="2">
    <location>
        <begin position="30"/>
        <end position="223"/>
    </location>
</feature>
<dbReference type="InterPro" id="IPR004564">
    <property type="entry name" value="OM_lipoprot_carrier_LolA-like"/>
</dbReference>
<dbReference type="Pfam" id="PF03548">
    <property type="entry name" value="LolA"/>
    <property type="match status" value="1"/>
</dbReference>
<dbReference type="AlphaFoldDB" id="A0A212LK49"/>
<dbReference type="RefSeq" id="WP_207765738.1">
    <property type="nucleotide sequence ID" value="NZ_LT608334.1"/>
</dbReference>
<dbReference type="CDD" id="cd16325">
    <property type="entry name" value="LolA"/>
    <property type="match status" value="1"/>
</dbReference>
<sequence length="223" mass="24692">MFQTLRMGRRAFLNGVGAAGLTLALAAAAMPVAVTSAAAKPNLANLSPEQLATVQAVNRYFNSITTFEGKFLQTAPDGGETTGYFVIDRPGKMRFRYYPPAQLDITVDGRTVAVDDKAMQSQTLYLLSETPLRFLLDKNINLLEEAVVQSVSADSDFIVIRLQDPGTFVTNHLTLYFDARTTELKQWTVTDDQGLDTTVAIYETKIGNATNPEWFQINYSKYK</sequence>
<feature type="signal peptide" evidence="2">
    <location>
        <begin position="1"/>
        <end position="29"/>
    </location>
</feature>
<evidence type="ECO:0000256" key="1">
    <source>
        <dbReference type="ARBA" id="ARBA00022729"/>
    </source>
</evidence>
<dbReference type="PANTHER" id="PTHR35869:SF1">
    <property type="entry name" value="OUTER-MEMBRANE LIPOPROTEIN CARRIER PROTEIN"/>
    <property type="match status" value="1"/>
</dbReference>
<dbReference type="PANTHER" id="PTHR35869">
    <property type="entry name" value="OUTER-MEMBRANE LIPOPROTEIN CARRIER PROTEIN"/>
    <property type="match status" value="1"/>
</dbReference>
<name>A0A212LK49_9HYPH</name>
<dbReference type="EMBL" id="FMJD01000010">
    <property type="protein sequence ID" value="SCM77903.1"/>
    <property type="molecule type" value="Genomic_DNA"/>
</dbReference>
<keyword evidence="3" id="KW-0449">Lipoprotein</keyword>
<keyword evidence="1 2" id="KW-0732">Signal</keyword>
<gene>
    <name evidence="3" type="ORF">KL86PLE_60218</name>
</gene>
<evidence type="ECO:0000313" key="3">
    <source>
        <dbReference type="EMBL" id="SCM77903.1"/>
    </source>
</evidence>
<evidence type="ECO:0000256" key="2">
    <source>
        <dbReference type="SAM" id="SignalP"/>
    </source>
</evidence>
<dbReference type="InterPro" id="IPR006311">
    <property type="entry name" value="TAT_signal"/>
</dbReference>
<protein>
    <submittedName>
        <fullName evidence="3">Outer membrane lipoprotein carrier protein LolA</fullName>
    </submittedName>
</protein>
<accession>A0A212LK49</accession>
<dbReference type="Gene3D" id="2.50.20.10">
    <property type="entry name" value="Lipoprotein localisation LolA/LolB/LppX"/>
    <property type="match status" value="1"/>
</dbReference>